<accession>A0A7T8KDX6</accession>
<feature type="domain" description="Retropepsins" evidence="2">
    <location>
        <begin position="33"/>
        <end position="67"/>
    </location>
</feature>
<dbReference type="AlphaFoldDB" id="A0A7T8KDX6"/>
<keyword evidence="4" id="KW-1185">Reference proteome</keyword>
<protein>
    <recommendedName>
        <fullName evidence="2">Retropepsins domain-containing protein</fullName>
    </recommendedName>
</protein>
<proteinExistence type="predicted"/>
<organism evidence="3 4">
    <name type="scientific">Caligus rogercresseyi</name>
    <name type="common">Sea louse</name>
    <dbReference type="NCBI Taxonomy" id="217165"/>
    <lineage>
        <taxon>Eukaryota</taxon>
        <taxon>Metazoa</taxon>
        <taxon>Ecdysozoa</taxon>
        <taxon>Arthropoda</taxon>
        <taxon>Crustacea</taxon>
        <taxon>Multicrustacea</taxon>
        <taxon>Hexanauplia</taxon>
        <taxon>Copepoda</taxon>
        <taxon>Siphonostomatoida</taxon>
        <taxon>Caligidae</taxon>
        <taxon>Caligus</taxon>
    </lineage>
</organism>
<dbReference type="Pfam" id="PF00077">
    <property type="entry name" value="RVP"/>
    <property type="match status" value="1"/>
</dbReference>
<dbReference type="Proteomes" id="UP000595437">
    <property type="component" value="Chromosome 4"/>
</dbReference>
<feature type="non-terminal residue" evidence="3">
    <location>
        <position position="1"/>
    </location>
</feature>
<name>A0A7T8KDX6_CALRO</name>
<keyword evidence="1" id="KW-0378">Hydrolase</keyword>
<gene>
    <name evidence="3" type="ORF">FKW44_006823</name>
</gene>
<evidence type="ECO:0000256" key="1">
    <source>
        <dbReference type="ARBA" id="ARBA00022801"/>
    </source>
</evidence>
<evidence type="ECO:0000259" key="2">
    <source>
        <dbReference type="Pfam" id="PF00077"/>
    </source>
</evidence>
<dbReference type="EMBL" id="CP045893">
    <property type="protein sequence ID" value="QQP54106.1"/>
    <property type="molecule type" value="Genomic_DNA"/>
</dbReference>
<feature type="non-terminal residue" evidence="3">
    <location>
        <position position="79"/>
    </location>
</feature>
<reference evidence="4" key="1">
    <citation type="submission" date="2021-01" db="EMBL/GenBank/DDBJ databases">
        <title>Caligus Genome Assembly.</title>
        <authorList>
            <person name="Gallardo-Escarate C."/>
        </authorList>
    </citation>
    <scope>NUCLEOTIDE SEQUENCE [LARGE SCALE GENOMIC DNA]</scope>
</reference>
<sequence>MLEMWRRQSFRGMLQVWPKHMVVAELSNLDCAKRAIVKAKLGNKNITFLLDLGANVNILPTRLVPDKVDPSHNGNISVF</sequence>
<evidence type="ECO:0000313" key="3">
    <source>
        <dbReference type="EMBL" id="QQP54106.1"/>
    </source>
</evidence>
<evidence type="ECO:0000313" key="4">
    <source>
        <dbReference type="Proteomes" id="UP000595437"/>
    </source>
</evidence>
<dbReference type="GO" id="GO:0016787">
    <property type="term" value="F:hydrolase activity"/>
    <property type="evidence" value="ECO:0007669"/>
    <property type="project" value="UniProtKB-KW"/>
</dbReference>
<dbReference type="InterPro" id="IPR018061">
    <property type="entry name" value="Retropepsins"/>
</dbReference>